<proteinExistence type="predicted"/>
<accession>A0ABN3UH24</accession>
<dbReference type="SUPFAM" id="SSF56059">
    <property type="entry name" value="Glutathione synthetase ATP-binding domain-like"/>
    <property type="match status" value="1"/>
</dbReference>
<dbReference type="PANTHER" id="PTHR39217">
    <property type="match status" value="1"/>
</dbReference>
<dbReference type="RefSeq" id="WP_344453103.1">
    <property type="nucleotide sequence ID" value="NZ_BAAATZ010000021.1"/>
</dbReference>
<dbReference type="PANTHER" id="PTHR39217:SF1">
    <property type="entry name" value="GLUTATHIONE SYNTHETASE"/>
    <property type="match status" value="1"/>
</dbReference>
<evidence type="ECO:0000313" key="2">
    <source>
        <dbReference type="Proteomes" id="UP001501842"/>
    </source>
</evidence>
<dbReference type="EMBL" id="BAAATZ010000021">
    <property type="protein sequence ID" value="GAA2732105.1"/>
    <property type="molecule type" value="Genomic_DNA"/>
</dbReference>
<sequence length="280" mass="30268">MRIAIATFAGLPDGDEDFPVLREALAVHGHTAEPVVWDSGADWTAFDLVVVRNTWDYILRLEEFLAWADGTGNLANRADVLRWNTDKRYLRDLAAAGVPVVPTLWDPDELPGWPEYVIKPAVSAGSRDTARWSAGESAPARAHLDRLRAEGRTVMVQPYLDAVDSAGETALVFFDGEFSHAVRKAPILAPGSGVQEIITAEKDEREQIVPRDPSPAELALARDVLAAAPPDLLYARVDLLPGPDGSPVLLELELSEPSLFLGRAPGSAGRLAAAIARRLS</sequence>
<evidence type="ECO:0008006" key="3">
    <source>
        <dbReference type="Google" id="ProtNLM"/>
    </source>
</evidence>
<dbReference type="Proteomes" id="UP001501842">
    <property type="component" value="Unassembled WGS sequence"/>
</dbReference>
<organism evidence="1 2">
    <name type="scientific">Actinocorallia aurantiaca</name>
    <dbReference type="NCBI Taxonomy" id="46204"/>
    <lineage>
        <taxon>Bacteria</taxon>
        <taxon>Bacillati</taxon>
        <taxon>Actinomycetota</taxon>
        <taxon>Actinomycetes</taxon>
        <taxon>Streptosporangiales</taxon>
        <taxon>Thermomonosporaceae</taxon>
        <taxon>Actinocorallia</taxon>
    </lineage>
</organism>
<keyword evidence="2" id="KW-1185">Reference proteome</keyword>
<gene>
    <name evidence="1" type="ORF">GCM10010439_49070</name>
</gene>
<reference evidence="1 2" key="1">
    <citation type="journal article" date="2019" name="Int. J. Syst. Evol. Microbiol.">
        <title>The Global Catalogue of Microorganisms (GCM) 10K type strain sequencing project: providing services to taxonomists for standard genome sequencing and annotation.</title>
        <authorList>
            <consortium name="The Broad Institute Genomics Platform"/>
            <consortium name="The Broad Institute Genome Sequencing Center for Infectious Disease"/>
            <person name="Wu L."/>
            <person name="Ma J."/>
        </authorList>
    </citation>
    <scope>NUCLEOTIDE SEQUENCE [LARGE SCALE GENOMIC DNA]</scope>
    <source>
        <strain evidence="1 2">JCM 8201</strain>
    </source>
</reference>
<dbReference type="InterPro" id="IPR053191">
    <property type="entry name" value="DcsG_Biosynth_Enzyme"/>
</dbReference>
<protein>
    <recommendedName>
        <fullName evidence="3">ATP-grasp domain-containing protein</fullName>
    </recommendedName>
</protein>
<evidence type="ECO:0000313" key="1">
    <source>
        <dbReference type="EMBL" id="GAA2732105.1"/>
    </source>
</evidence>
<comment type="caution">
    <text evidence="1">The sequence shown here is derived from an EMBL/GenBank/DDBJ whole genome shotgun (WGS) entry which is preliminary data.</text>
</comment>
<name>A0ABN3UH24_9ACTN</name>